<feature type="transmembrane region" description="Helical" evidence="19">
    <location>
        <begin position="43"/>
        <end position="65"/>
    </location>
</feature>
<dbReference type="PROSITE" id="PS00237">
    <property type="entry name" value="G_PROTEIN_RECEP_F1_1"/>
    <property type="match status" value="1"/>
</dbReference>
<evidence type="ECO:0000256" key="15">
    <source>
        <dbReference type="ARBA" id="ARBA00025402"/>
    </source>
</evidence>
<dbReference type="PRINTS" id="PR01822">
    <property type="entry name" value="CCYSTOKININR"/>
</dbReference>
<dbReference type="GO" id="GO:0015054">
    <property type="term" value="F:gastrin receptor activity"/>
    <property type="evidence" value="ECO:0007669"/>
    <property type="project" value="InterPro"/>
</dbReference>
<evidence type="ECO:0000313" key="21">
    <source>
        <dbReference type="EMBL" id="EEB20399.1"/>
    </source>
</evidence>
<dbReference type="RefSeq" id="XP_002433137.1">
    <property type="nucleotide sequence ID" value="XM_002433092.1"/>
</dbReference>
<evidence type="ECO:0000256" key="7">
    <source>
        <dbReference type="ARBA" id="ARBA00023040"/>
    </source>
</evidence>
<evidence type="ECO:0000256" key="3">
    <source>
        <dbReference type="ARBA" id="ARBA00019090"/>
    </source>
</evidence>
<keyword evidence="4" id="KW-1003">Cell membrane</keyword>
<keyword evidence="5 17" id="KW-0812">Transmembrane</keyword>
<comment type="function">
    <text evidence="15">Receptor for gastrin and cholecystokinin. The CCK-B receptors occur throughout the central nervous system where they modulate anxiety, analgesia, arousal, and neuroleptic activity. This receptor mediates its action by association with G proteins that activate a phosphatidylinositol-calcium second messenger system.</text>
</comment>
<feature type="transmembrane region" description="Helical" evidence="19">
    <location>
        <begin position="114"/>
        <end position="135"/>
    </location>
</feature>
<keyword evidence="12" id="KW-0325">Glycoprotein</keyword>
<evidence type="ECO:0000256" key="11">
    <source>
        <dbReference type="ARBA" id="ARBA00023170"/>
    </source>
</evidence>
<keyword evidence="11 17" id="KW-0675">Receptor</keyword>
<dbReference type="PRINTS" id="PR00527">
    <property type="entry name" value="GASTRINR"/>
</dbReference>
<dbReference type="SMART" id="SM01381">
    <property type="entry name" value="7TM_GPCR_Srsx"/>
    <property type="match status" value="1"/>
</dbReference>
<comment type="subcellular location">
    <subcellularLocation>
        <location evidence="1">Cell membrane</location>
        <topology evidence="1">Multi-pass membrane protein</topology>
    </subcellularLocation>
</comment>
<proteinExistence type="inferred from homology"/>
<dbReference type="GO" id="GO:0005886">
    <property type="term" value="C:plasma membrane"/>
    <property type="evidence" value="ECO:0007669"/>
    <property type="project" value="UniProtKB-SubCell"/>
</dbReference>
<keyword evidence="13 17" id="KW-0807">Transducer</keyword>
<protein>
    <recommendedName>
        <fullName evidence="3">Gastrin/cholecystokinin type B receptor</fullName>
    </recommendedName>
    <alternativeName>
        <fullName evidence="16">Cholecystokinin-2 receptor</fullName>
    </alternativeName>
</protein>
<dbReference type="EnsemblMetazoa" id="PHUM615310-RA">
    <property type="protein sequence ID" value="PHUM615310-PA"/>
    <property type="gene ID" value="PHUM615310"/>
</dbReference>
<dbReference type="PANTHER" id="PTHR24238:SF75">
    <property type="entry name" value="CHOLECYSTOKININ-LIKE RECEPTOR AT 17D1-RELATED"/>
    <property type="match status" value="1"/>
</dbReference>
<dbReference type="InterPro" id="IPR000276">
    <property type="entry name" value="GPCR_Rhodpsn"/>
</dbReference>
<evidence type="ECO:0000256" key="13">
    <source>
        <dbReference type="ARBA" id="ARBA00023224"/>
    </source>
</evidence>
<sequence>METIYGNDTNIFDYYWSDNLTSFSLKYSKTLLETLWKNGKWEIPLYSIIFFLAVVGNIVVILTLVKNIRMRTNTNVFLLNLAVSDLILAVLCMPFTLIGTLLRDFVFGETMCKLVPYLQATSVAVSVWTLVAISIERYYAICHPLRSRRWQTLSHAYHLICYIWTGSTITMLPIFILTELQPTNKGRHKCREKWPNGDYERIYNLLLDLLLLLIPLLALGVTYYLISITLWRDLSKKSEDVSYQRHEENSKREKNSSYDLSDEYNPNNNNNITTGRNKKKLKREIILNDVTKLEVFQSIKSCSSISLRHNNYERSLRKKQLVIKMLFVVVLEFFVCWTPLYVINTLALFWPHLVYRGKIGYKMISFCQLLAYTSGCCNPITYCFMNKGFRTWKKKKEQ</sequence>
<dbReference type="EMBL" id="AAZO01007522">
    <property type="status" value="NOT_ANNOTATED_CDS"/>
    <property type="molecule type" value="Genomic_DNA"/>
</dbReference>
<dbReference type="eggNOG" id="KOG3656">
    <property type="taxonomic scope" value="Eukaryota"/>
</dbReference>
<evidence type="ECO:0000256" key="10">
    <source>
        <dbReference type="ARBA" id="ARBA00023157"/>
    </source>
</evidence>
<dbReference type="AlphaFoldDB" id="E0W443"/>
<comment type="similarity">
    <text evidence="2 17">Belongs to the G-protein coupled receptor 1 family.</text>
</comment>
<dbReference type="InterPro" id="IPR017452">
    <property type="entry name" value="GPCR_Rhodpsn_7TM"/>
</dbReference>
<dbReference type="Proteomes" id="UP000009046">
    <property type="component" value="Unassembled WGS sequence"/>
</dbReference>
<evidence type="ECO:0000313" key="23">
    <source>
        <dbReference type="Proteomes" id="UP000009046"/>
    </source>
</evidence>
<dbReference type="GeneID" id="8239798"/>
<keyword evidence="9" id="KW-0564">Palmitate</keyword>
<evidence type="ECO:0000256" key="17">
    <source>
        <dbReference type="RuleBase" id="RU000688"/>
    </source>
</evidence>
<evidence type="ECO:0000256" key="14">
    <source>
        <dbReference type="ARBA" id="ARBA00023288"/>
    </source>
</evidence>
<feature type="transmembrane region" description="Helical" evidence="19">
    <location>
        <begin position="321"/>
        <end position="343"/>
    </location>
</feature>
<reference evidence="21" key="1">
    <citation type="submission" date="2007-04" db="EMBL/GenBank/DDBJ databases">
        <title>Annotation of Pediculus humanus corporis strain USDA.</title>
        <authorList>
            <person name="Kirkness E."/>
            <person name="Hannick L."/>
            <person name="Hass B."/>
            <person name="Bruggner R."/>
            <person name="Lawson D."/>
            <person name="Bidwell S."/>
            <person name="Joardar V."/>
            <person name="Caler E."/>
            <person name="Walenz B."/>
            <person name="Inman J."/>
            <person name="Schobel S."/>
            <person name="Galinsky K."/>
            <person name="Amedeo P."/>
            <person name="Strausberg R."/>
        </authorList>
    </citation>
    <scope>NUCLEOTIDE SEQUENCE</scope>
    <source>
        <strain evidence="21">USDA</strain>
    </source>
</reference>
<dbReference type="FunCoup" id="E0W443">
    <property type="interactions" value="70"/>
</dbReference>
<dbReference type="EMBL" id="DS235886">
    <property type="protein sequence ID" value="EEB20399.1"/>
    <property type="molecule type" value="Genomic_DNA"/>
</dbReference>
<dbReference type="HOGENOM" id="CLU_009579_6_3_1"/>
<evidence type="ECO:0000256" key="16">
    <source>
        <dbReference type="ARBA" id="ARBA00031093"/>
    </source>
</evidence>
<dbReference type="CTD" id="8239798"/>
<evidence type="ECO:0000256" key="2">
    <source>
        <dbReference type="ARBA" id="ARBA00010663"/>
    </source>
</evidence>
<dbReference type="STRING" id="121224.E0W443"/>
<organism>
    <name type="scientific">Pediculus humanus subsp. corporis</name>
    <name type="common">Body louse</name>
    <dbReference type="NCBI Taxonomy" id="121224"/>
    <lineage>
        <taxon>Eukaryota</taxon>
        <taxon>Metazoa</taxon>
        <taxon>Ecdysozoa</taxon>
        <taxon>Arthropoda</taxon>
        <taxon>Hexapoda</taxon>
        <taxon>Insecta</taxon>
        <taxon>Pterygota</taxon>
        <taxon>Neoptera</taxon>
        <taxon>Paraneoptera</taxon>
        <taxon>Psocodea</taxon>
        <taxon>Troctomorpha</taxon>
        <taxon>Phthiraptera</taxon>
        <taxon>Anoplura</taxon>
        <taxon>Pediculidae</taxon>
        <taxon>Pediculus</taxon>
    </lineage>
</organism>
<dbReference type="PRINTS" id="PR00237">
    <property type="entry name" value="GPCRRHODOPSN"/>
</dbReference>
<evidence type="ECO:0000256" key="1">
    <source>
        <dbReference type="ARBA" id="ARBA00004651"/>
    </source>
</evidence>
<evidence type="ECO:0000256" key="8">
    <source>
        <dbReference type="ARBA" id="ARBA00023136"/>
    </source>
</evidence>
<dbReference type="PROSITE" id="PS50262">
    <property type="entry name" value="G_PROTEIN_RECEP_F1_2"/>
    <property type="match status" value="1"/>
</dbReference>
<dbReference type="GO" id="GO:0008188">
    <property type="term" value="F:neuropeptide receptor activity"/>
    <property type="evidence" value="ECO:0007669"/>
    <property type="project" value="TreeGrafter"/>
</dbReference>
<dbReference type="SUPFAM" id="SSF81321">
    <property type="entry name" value="Family A G protein-coupled receptor-like"/>
    <property type="match status" value="1"/>
</dbReference>
<keyword evidence="6 19" id="KW-1133">Transmembrane helix</keyword>
<dbReference type="OrthoDB" id="10037617at2759"/>
<feature type="domain" description="G-protein coupled receptors family 1 profile" evidence="20">
    <location>
        <begin position="56"/>
        <end position="382"/>
    </location>
</feature>
<feature type="transmembrane region" description="Helical" evidence="19">
    <location>
        <begin position="202"/>
        <end position="226"/>
    </location>
</feature>
<evidence type="ECO:0000256" key="19">
    <source>
        <dbReference type="SAM" id="Phobius"/>
    </source>
</evidence>
<evidence type="ECO:0000259" key="20">
    <source>
        <dbReference type="PROSITE" id="PS50262"/>
    </source>
</evidence>
<keyword evidence="7 17" id="KW-0297">G-protein coupled receptor</keyword>
<dbReference type="OMA" id="TFLECVG"/>
<dbReference type="VEuPathDB" id="VectorBase:PHUM615310"/>
<accession>E0W443</accession>
<dbReference type="Pfam" id="PF00001">
    <property type="entry name" value="7tm_1"/>
    <property type="match status" value="1"/>
</dbReference>
<feature type="region of interest" description="Disordered" evidence="18">
    <location>
        <begin position="242"/>
        <end position="275"/>
    </location>
</feature>
<feature type="transmembrane region" description="Helical" evidence="19">
    <location>
        <begin position="363"/>
        <end position="385"/>
    </location>
</feature>
<feature type="transmembrane region" description="Helical" evidence="19">
    <location>
        <begin position="156"/>
        <end position="177"/>
    </location>
</feature>
<dbReference type="Gene3D" id="1.20.1070.10">
    <property type="entry name" value="Rhodopsin 7-helix transmembrane proteins"/>
    <property type="match status" value="1"/>
</dbReference>
<reference evidence="22" key="3">
    <citation type="submission" date="2020-05" db="UniProtKB">
        <authorList>
            <consortium name="EnsemblMetazoa"/>
        </authorList>
    </citation>
    <scope>IDENTIFICATION</scope>
    <source>
        <strain evidence="22">USDA</strain>
    </source>
</reference>
<evidence type="ECO:0000256" key="9">
    <source>
        <dbReference type="ARBA" id="ARBA00023139"/>
    </source>
</evidence>
<evidence type="ECO:0000256" key="6">
    <source>
        <dbReference type="ARBA" id="ARBA00022989"/>
    </source>
</evidence>
<evidence type="ECO:0000313" key="22">
    <source>
        <dbReference type="EnsemblMetazoa" id="PHUM615310-PA"/>
    </source>
</evidence>
<evidence type="ECO:0000256" key="5">
    <source>
        <dbReference type="ARBA" id="ARBA00022692"/>
    </source>
</evidence>
<keyword evidence="14" id="KW-0449">Lipoprotein</keyword>
<dbReference type="InterPro" id="IPR009126">
    <property type="entry name" value="Cholcskin_rcpt"/>
</dbReference>
<keyword evidence="10" id="KW-1015">Disulfide bond</keyword>
<dbReference type="InParanoid" id="E0W443"/>
<dbReference type="KEGG" id="phu:Phum_PHUM615310"/>
<feature type="compositionally biased region" description="Basic and acidic residues" evidence="18">
    <location>
        <begin position="242"/>
        <end position="256"/>
    </location>
</feature>
<feature type="transmembrane region" description="Helical" evidence="19">
    <location>
        <begin position="77"/>
        <end position="102"/>
    </location>
</feature>
<dbReference type="InterPro" id="IPR000314">
    <property type="entry name" value="Gastrin_rcpt"/>
</dbReference>
<name>E0W443_PEDHC</name>
<evidence type="ECO:0000256" key="12">
    <source>
        <dbReference type="ARBA" id="ARBA00023180"/>
    </source>
</evidence>
<evidence type="ECO:0000256" key="18">
    <source>
        <dbReference type="SAM" id="MobiDB-lite"/>
    </source>
</evidence>
<gene>
    <name evidence="22" type="primary">8239798</name>
    <name evidence="21" type="ORF">Phum_PHUM615310</name>
</gene>
<reference evidence="21" key="2">
    <citation type="submission" date="2007-04" db="EMBL/GenBank/DDBJ databases">
        <title>The genome of the human body louse.</title>
        <authorList>
            <consortium name="The Human Body Louse Genome Consortium"/>
            <person name="Kirkness E."/>
            <person name="Walenz B."/>
            <person name="Hass B."/>
            <person name="Bruggner R."/>
            <person name="Strausberg R."/>
        </authorList>
    </citation>
    <scope>NUCLEOTIDE SEQUENCE</scope>
    <source>
        <strain evidence="21">USDA</strain>
    </source>
</reference>
<keyword evidence="8 19" id="KW-0472">Membrane</keyword>
<dbReference type="PANTHER" id="PTHR24238">
    <property type="entry name" value="G-PROTEIN COUPLED RECEPTOR"/>
    <property type="match status" value="1"/>
</dbReference>
<keyword evidence="23" id="KW-1185">Reference proteome</keyword>
<evidence type="ECO:0000256" key="4">
    <source>
        <dbReference type="ARBA" id="ARBA00022475"/>
    </source>
</evidence>